<dbReference type="AlphaFoldDB" id="A0A2T4YSV4"/>
<keyword evidence="5 7" id="KW-0472">Membrane</keyword>
<feature type="region of interest" description="Disordered" evidence="6">
    <location>
        <begin position="1"/>
        <end position="35"/>
    </location>
</feature>
<evidence type="ECO:0000256" key="7">
    <source>
        <dbReference type="SAM" id="Phobius"/>
    </source>
</evidence>
<evidence type="ECO:0000256" key="1">
    <source>
        <dbReference type="ARBA" id="ARBA00004141"/>
    </source>
</evidence>
<dbReference type="Proteomes" id="UP000240996">
    <property type="component" value="Unassembled WGS sequence"/>
</dbReference>
<feature type="transmembrane region" description="Helical" evidence="7">
    <location>
        <begin position="84"/>
        <end position="102"/>
    </location>
</feature>
<dbReference type="Pfam" id="PF01594">
    <property type="entry name" value="AI-2E_transport"/>
    <property type="match status" value="1"/>
</dbReference>
<dbReference type="InterPro" id="IPR002549">
    <property type="entry name" value="AI-2E-like"/>
</dbReference>
<dbReference type="PANTHER" id="PTHR21716">
    <property type="entry name" value="TRANSMEMBRANE PROTEIN"/>
    <property type="match status" value="1"/>
</dbReference>
<dbReference type="PANTHER" id="PTHR21716:SF16">
    <property type="entry name" value="BLL1467 PROTEIN"/>
    <property type="match status" value="1"/>
</dbReference>
<feature type="compositionally biased region" description="Basic and acidic residues" evidence="6">
    <location>
        <begin position="418"/>
        <end position="430"/>
    </location>
</feature>
<dbReference type="GO" id="GO:0016020">
    <property type="term" value="C:membrane"/>
    <property type="evidence" value="ECO:0007669"/>
    <property type="project" value="UniProtKB-SubCell"/>
</dbReference>
<evidence type="ECO:0000256" key="4">
    <source>
        <dbReference type="ARBA" id="ARBA00022989"/>
    </source>
</evidence>
<protein>
    <submittedName>
        <fullName evidence="8">Putative PurR-regulated permease PerM</fullName>
    </submittedName>
</protein>
<name>A0A2T4YSV4_9SPHN</name>
<feature type="transmembrane region" description="Helical" evidence="7">
    <location>
        <begin position="256"/>
        <end position="281"/>
    </location>
</feature>
<evidence type="ECO:0000256" key="5">
    <source>
        <dbReference type="ARBA" id="ARBA00023136"/>
    </source>
</evidence>
<keyword evidence="4 7" id="KW-1133">Transmembrane helix</keyword>
<dbReference type="EMBL" id="PZZN01000001">
    <property type="protein sequence ID" value="PTM46888.1"/>
    <property type="molecule type" value="Genomic_DNA"/>
</dbReference>
<reference evidence="8 9" key="1">
    <citation type="submission" date="2018-04" db="EMBL/GenBank/DDBJ databases">
        <title>Genomic Encyclopedia of Type Strains, Phase III (KMG-III): the genomes of soil and plant-associated and newly described type strains.</title>
        <authorList>
            <person name="Whitman W."/>
        </authorList>
    </citation>
    <scope>NUCLEOTIDE SEQUENCE [LARGE SCALE GENOMIC DNA]</scope>
    <source>
        <strain evidence="8 9">NW12</strain>
    </source>
</reference>
<evidence type="ECO:0000313" key="8">
    <source>
        <dbReference type="EMBL" id="PTM46888.1"/>
    </source>
</evidence>
<gene>
    <name evidence="8" type="ORF">C8J24_0267</name>
</gene>
<dbReference type="GO" id="GO:0055085">
    <property type="term" value="P:transmembrane transport"/>
    <property type="evidence" value="ECO:0007669"/>
    <property type="project" value="TreeGrafter"/>
</dbReference>
<proteinExistence type="inferred from homology"/>
<feature type="transmembrane region" description="Helical" evidence="7">
    <location>
        <begin position="114"/>
        <end position="136"/>
    </location>
</feature>
<keyword evidence="3 7" id="KW-0812">Transmembrane</keyword>
<organism evidence="8 9">
    <name type="scientific">Sphingomonas aerolata</name>
    <dbReference type="NCBI Taxonomy" id="185951"/>
    <lineage>
        <taxon>Bacteria</taxon>
        <taxon>Pseudomonadati</taxon>
        <taxon>Pseudomonadota</taxon>
        <taxon>Alphaproteobacteria</taxon>
        <taxon>Sphingomonadales</taxon>
        <taxon>Sphingomonadaceae</taxon>
        <taxon>Sphingomonas</taxon>
    </lineage>
</organism>
<evidence type="ECO:0000313" key="9">
    <source>
        <dbReference type="Proteomes" id="UP000240996"/>
    </source>
</evidence>
<feature type="transmembrane region" description="Helical" evidence="7">
    <location>
        <begin position="301"/>
        <end position="327"/>
    </location>
</feature>
<feature type="region of interest" description="Disordered" evidence="6">
    <location>
        <begin position="411"/>
        <end position="430"/>
    </location>
</feature>
<evidence type="ECO:0000256" key="2">
    <source>
        <dbReference type="ARBA" id="ARBA00009773"/>
    </source>
</evidence>
<evidence type="ECO:0000256" key="6">
    <source>
        <dbReference type="SAM" id="MobiDB-lite"/>
    </source>
</evidence>
<sequence length="430" mass="45431">MANDDYTAQAGTADVHEGGPPPAEGGATTASSAEGVFEPPLGVGVEDAMRIAQRRDRLLAALTLTAGIGLVIALPFALKAGAEFFLPLTTALVIAVALIPVLEWLERRGVPSPIAALACILVFLVAANVAIAAILVPATDFFRLLPTRLDRIQSNLAPLLDLYSSLEKYVNRTLRQVASTPIKQPATAGVAAPSSILEFAATSAPAVIVQLLFGILIVFFFLSGWTGMRRQTITGRTSFDGAMATARVIQDVVDDVSAYLGTITVINVLLGIVTGTALWAIGMPYPAMWGGIVALLNYIPYFGPVIGAFLLGLGGLMTFSDIWMALLPPALMYGLHLVEANAITPFIVGHRLTISPLLILISLSFWGWVWGTLGALLAVPLLIIIQTVLGAAGKPDIAGFLFEHGTLVQQKSGRNRRRGDASDDQRETGG</sequence>
<feature type="transmembrane region" description="Helical" evidence="7">
    <location>
        <begin position="58"/>
        <end position="78"/>
    </location>
</feature>
<accession>A0A2T4YSV4</accession>
<keyword evidence="9" id="KW-1185">Reference proteome</keyword>
<comment type="subcellular location">
    <subcellularLocation>
        <location evidence="1">Membrane</location>
        <topology evidence="1">Multi-pass membrane protein</topology>
    </subcellularLocation>
</comment>
<comment type="similarity">
    <text evidence="2">Belongs to the autoinducer-2 exporter (AI-2E) (TC 2.A.86) family.</text>
</comment>
<feature type="transmembrane region" description="Helical" evidence="7">
    <location>
        <begin position="199"/>
        <end position="222"/>
    </location>
</feature>
<evidence type="ECO:0000256" key="3">
    <source>
        <dbReference type="ARBA" id="ARBA00022692"/>
    </source>
</evidence>
<comment type="caution">
    <text evidence="8">The sequence shown here is derived from an EMBL/GenBank/DDBJ whole genome shotgun (WGS) entry which is preliminary data.</text>
</comment>